<reference evidence="1" key="1">
    <citation type="submission" date="2021-09" db="EMBL/GenBank/DDBJ databases">
        <title>Fulvivirga sp. isolated from coastal sediment.</title>
        <authorList>
            <person name="Yu H."/>
        </authorList>
    </citation>
    <scope>NUCLEOTIDE SEQUENCE</scope>
    <source>
        <strain evidence="1">1062</strain>
    </source>
</reference>
<keyword evidence="2" id="KW-1185">Reference proteome</keyword>
<proteinExistence type="predicted"/>
<evidence type="ECO:0000313" key="2">
    <source>
        <dbReference type="Proteomes" id="UP001139409"/>
    </source>
</evidence>
<comment type="caution">
    <text evidence="1">The sequence shown here is derived from an EMBL/GenBank/DDBJ whole genome shotgun (WGS) entry which is preliminary data.</text>
</comment>
<gene>
    <name evidence="1" type="ORF">LDX50_03415</name>
</gene>
<dbReference type="Proteomes" id="UP001139409">
    <property type="component" value="Unassembled WGS sequence"/>
</dbReference>
<name>A0A9X1HKH6_9BACT</name>
<dbReference type="AlphaFoldDB" id="A0A9X1HKH6"/>
<protein>
    <recommendedName>
        <fullName evidence="3">DUF4905 domain-containing protein</fullName>
    </recommendedName>
</protein>
<evidence type="ECO:0000313" key="1">
    <source>
        <dbReference type="EMBL" id="MCA6073899.1"/>
    </source>
</evidence>
<dbReference type="RefSeq" id="WP_225697009.1">
    <property type="nucleotide sequence ID" value="NZ_JAIXNE010000001.1"/>
</dbReference>
<dbReference type="EMBL" id="JAIXNE010000001">
    <property type="protein sequence ID" value="MCA6073899.1"/>
    <property type="molecule type" value="Genomic_DNA"/>
</dbReference>
<organism evidence="1 2">
    <name type="scientific">Fulvivirga sedimenti</name>
    <dbReference type="NCBI Taxonomy" id="2879465"/>
    <lineage>
        <taxon>Bacteria</taxon>
        <taxon>Pseudomonadati</taxon>
        <taxon>Bacteroidota</taxon>
        <taxon>Cytophagia</taxon>
        <taxon>Cytophagales</taxon>
        <taxon>Fulvivirgaceae</taxon>
        <taxon>Fulvivirga</taxon>
    </lineage>
</organism>
<evidence type="ECO:0008006" key="3">
    <source>
        <dbReference type="Google" id="ProtNLM"/>
    </source>
</evidence>
<accession>A0A9X1HKH6</accession>
<sequence length="258" mass="29469">MGKWAVKFSESFDQDVWNIYALDSQDSLLIETRNPETESLDYYSVSLSTLHITHLPIDNPPWFSQVVYVNSELLLIQEYDENLNPDKSSLTLFSVAKGSILWRKADLRFEGRQENSFVCSDLENNRVSVDIRQGSVIATKPGETSNSGGIEIPVHYMEGTDYFNEIANYLNDQREITPVRAIDYLEGNDFIVFSYYTKGGRELALHLIAMNGSGNIGLEEILGKDLKGIADPPFLFYKQNLIFVKEKRHFFVYALPKE</sequence>